<dbReference type="SUPFAM" id="SSF53756">
    <property type="entry name" value="UDP-Glycosyltransferase/glycogen phosphorylase"/>
    <property type="match status" value="1"/>
</dbReference>
<name>A0A1M7KB29_9RHOB</name>
<evidence type="ECO:0000256" key="2">
    <source>
        <dbReference type="ARBA" id="ARBA00022676"/>
    </source>
</evidence>
<evidence type="ECO:0000313" key="5">
    <source>
        <dbReference type="EMBL" id="SHM62047.1"/>
    </source>
</evidence>
<dbReference type="EMBL" id="FRCB01000010">
    <property type="protein sequence ID" value="SHM62047.1"/>
    <property type="molecule type" value="Genomic_DNA"/>
</dbReference>
<evidence type="ECO:0000256" key="3">
    <source>
        <dbReference type="ARBA" id="ARBA00022679"/>
    </source>
</evidence>
<dbReference type="PANTHER" id="PTHR12526">
    <property type="entry name" value="GLYCOSYLTRANSFERASE"/>
    <property type="match status" value="1"/>
</dbReference>
<evidence type="ECO:0000313" key="6">
    <source>
        <dbReference type="Proteomes" id="UP000322545"/>
    </source>
</evidence>
<dbReference type="Pfam" id="PF13692">
    <property type="entry name" value="Glyco_trans_1_4"/>
    <property type="match status" value="1"/>
</dbReference>
<evidence type="ECO:0000256" key="1">
    <source>
        <dbReference type="ARBA" id="ARBA00009481"/>
    </source>
</evidence>
<dbReference type="Proteomes" id="UP000322545">
    <property type="component" value="Unassembled WGS sequence"/>
</dbReference>
<gene>
    <name evidence="5" type="ORF">SAMN05443432_11041</name>
</gene>
<protein>
    <submittedName>
        <fullName evidence="5">Glycosyltransferase involved in cell wall bisynthesis</fullName>
    </submittedName>
</protein>
<proteinExistence type="inferred from homology"/>
<keyword evidence="6" id="KW-1185">Reference proteome</keyword>
<keyword evidence="2" id="KW-0328">Glycosyltransferase</keyword>
<reference evidence="5 6" key="1">
    <citation type="submission" date="2016-11" db="EMBL/GenBank/DDBJ databases">
        <authorList>
            <person name="Varghese N."/>
            <person name="Submissions S."/>
        </authorList>
    </citation>
    <scope>NUCLEOTIDE SEQUENCE [LARGE SCALE GENOMIC DNA]</scope>
    <source>
        <strain evidence="5 6">DSM 28249</strain>
    </source>
</reference>
<evidence type="ECO:0000259" key="4">
    <source>
        <dbReference type="Pfam" id="PF13439"/>
    </source>
</evidence>
<dbReference type="Pfam" id="PF13439">
    <property type="entry name" value="Glyco_transf_4"/>
    <property type="match status" value="1"/>
</dbReference>
<comment type="similarity">
    <text evidence="1">Belongs to the glycosyltransferase group 1 family. Glycosyltransferase 4 subfamily.</text>
</comment>
<feature type="domain" description="Glycosyltransferase subfamily 4-like N-terminal" evidence="4">
    <location>
        <begin position="103"/>
        <end position="209"/>
    </location>
</feature>
<dbReference type="GO" id="GO:0016757">
    <property type="term" value="F:glycosyltransferase activity"/>
    <property type="evidence" value="ECO:0007669"/>
    <property type="project" value="UniProtKB-KW"/>
</dbReference>
<dbReference type="RefSeq" id="WP_149780604.1">
    <property type="nucleotide sequence ID" value="NZ_FRCB01000010.1"/>
</dbReference>
<dbReference type="Gene3D" id="3.40.50.2000">
    <property type="entry name" value="Glycogen Phosphorylase B"/>
    <property type="match status" value="2"/>
</dbReference>
<sequence length="411" mass="44362">MKIGYLLNTYPVTSSTFIRREIRALEGQGVTVMRYAVRRWADALVDPLDREEQSKTRYLLTGQVPRLLTRAMAEAVTNPIGLARAIGTWGRLVRNAGGGVVRHAAYLLEAVSLRRQAKADRIEHIHAHFSTNAAAVALLCYRLGGPSYSFTAHGPDEFIDWGRSSLALKVAEARFVAAISHYCRVQLTLAAGMEHWDKIHIVRCGLDLSEFPPSKAGFDASAPFVCVGRLCPQKAQVLIVEATARVVLSHPKVKVRLIGDGESRANVEAAIARHGLEGNIELMGWQANDVVRAELGRARALLLPSFAEGLPVVIMEALALGRPAISTYIAGIPELVDESCGWIIPAGSVDHIARALTDCLETPSQALADKGATGRARVQSAHDIDTNARTLATCFAAAKQVSGQPRGGSTR</sequence>
<keyword evidence="3 5" id="KW-0808">Transferase</keyword>
<accession>A0A1M7KB29</accession>
<organism evidence="5 6">
    <name type="scientific">Roseovarius litoreus</name>
    <dbReference type="NCBI Taxonomy" id="1155722"/>
    <lineage>
        <taxon>Bacteria</taxon>
        <taxon>Pseudomonadati</taxon>
        <taxon>Pseudomonadota</taxon>
        <taxon>Alphaproteobacteria</taxon>
        <taxon>Rhodobacterales</taxon>
        <taxon>Roseobacteraceae</taxon>
        <taxon>Roseovarius</taxon>
    </lineage>
</organism>
<dbReference type="InterPro" id="IPR028098">
    <property type="entry name" value="Glyco_trans_4-like_N"/>
</dbReference>
<dbReference type="PANTHER" id="PTHR12526:SF640">
    <property type="entry name" value="COLANIC ACID BIOSYNTHESIS GLYCOSYLTRANSFERASE WCAL-RELATED"/>
    <property type="match status" value="1"/>
</dbReference>
<dbReference type="AlphaFoldDB" id="A0A1M7KB29"/>